<evidence type="ECO:0000313" key="3">
    <source>
        <dbReference type="EMBL" id="GLI41257.1"/>
    </source>
</evidence>
<name>A0A9W6G6I3_9ACTN</name>
<dbReference type="Gene3D" id="3.40.50.720">
    <property type="entry name" value="NAD(P)-binding Rossmann-like Domain"/>
    <property type="match status" value="1"/>
</dbReference>
<dbReference type="GO" id="GO:0005737">
    <property type="term" value="C:cytoplasm"/>
    <property type="evidence" value="ECO:0007669"/>
    <property type="project" value="TreeGrafter"/>
</dbReference>
<reference evidence="3" key="1">
    <citation type="submission" date="2022-12" db="EMBL/GenBank/DDBJ databases">
        <title>Reference genome sequencing for broad-spectrum identification of bacterial and archaeal isolates by mass spectrometry.</title>
        <authorList>
            <person name="Sekiguchi Y."/>
            <person name="Tourlousse D.M."/>
        </authorList>
    </citation>
    <scope>NUCLEOTIDE SEQUENCE</scope>
    <source>
        <strain evidence="3">LLR39Z86</strain>
    </source>
</reference>
<dbReference type="AlphaFoldDB" id="A0A9W6G6I3"/>
<organism evidence="3 4">
    <name type="scientific">Glycomyces algeriensis</name>
    <dbReference type="NCBI Taxonomy" id="256037"/>
    <lineage>
        <taxon>Bacteria</taxon>
        <taxon>Bacillati</taxon>
        <taxon>Actinomycetota</taxon>
        <taxon>Actinomycetes</taxon>
        <taxon>Glycomycetales</taxon>
        <taxon>Glycomycetaceae</taxon>
        <taxon>Glycomyces</taxon>
    </lineage>
</organism>
<feature type="region of interest" description="Disordered" evidence="1">
    <location>
        <begin position="118"/>
        <end position="137"/>
    </location>
</feature>
<dbReference type="InterPro" id="IPR051783">
    <property type="entry name" value="NAD(P)-dependent_oxidoreduct"/>
</dbReference>
<dbReference type="Pfam" id="PF01370">
    <property type="entry name" value="Epimerase"/>
    <property type="match status" value="1"/>
</dbReference>
<dbReference type="GO" id="GO:0004029">
    <property type="term" value="F:aldehyde dehydrogenase (NAD+) activity"/>
    <property type="evidence" value="ECO:0007669"/>
    <property type="project" value="TreeGrafter"/>
</dbReference>
<sequence length="306" mass="32105">MRVFVTGASGFIGSAVVPELITAGHSVIGLARSDASAQKLEAAGAEVVRGDIDDLDLLKRTAADADGVIHLAFQHDKAFSGRFGEAVEADRRTIEAFGDALAGTNRPFLLASGVIETPPGGLATERDEPERSGPVEGAAGRFDNARLAIALAERGVRSSVLRLPVVHGEGDVGFLVTLIEIARAKGVSGYIGDGHNRWSSAHRADVAVLCRLAIEQAPAGSVLHAVDDEGVPARAIAAAIGGRLGLPVVSIPVEEAPEHFGWLASFFQMDRAASNALTRELLGWNPKQAKLIEDLEKGHYYESPAA</sequence>
<dbReference type="InterPro" id="IPR001509">
    <property type="entry name" value="Epimerase_deHydtase"/>
</dbReference>
<dbReference type="InterPro" id="IPR036291">
    <property type="entry name" value="NAD(P)-bd_dom_sf"/>
</dbReference>
<dbReference type="EMBL" id="BSDT01000001">
    <property type="protein sequence ID" value="GLI41257.1"/>
    <property type="molecule type" value="Genomic_DNA"/>
</dbReference>
<evidence type="ECO:0000313" key="4">
    <source>
        <dbReference type="Proteomes" id="UP001144313"/>
    </source>
</evidence>
<dbReference type="PANTHER" id="PTHR48079:SF6">
    <property type="entry name" value="NAD(P)-BINDING DOMAIN-CONTAINING PROTEIN-RELATED"/>
    <property type="match status" value="1"/>
</dbReference>
<comment type="caution">
    <text evidence="3">The sequence shown here is derived from an EMBL/GenBank/DDBJ whole genome shotgun (WGS) entry which is preliminary data.</text>
</comment>
<evidence type="ECO:0000259" key="2">
    <source>
        <dbReference type="Pfam" id="PF01370"/>
    </source>
</evidence>
<feature type="domain" description="NAD-dependent epimerase/dehydratase" evidence="2">
    <location>
        <begin position="3"/>
        <end position="217"/>
    </location>
</feature>
<feature type="compositionally biased region" description="Basic and acidic residues" evidence="1">
    <location>
        <begin position="124"/>
        <end position="133"/>
    </location>
</feature>
<gene>
    <name evidence="3" type="ORF">GALLR39Z86_11070</name>
</gene>
<evidence type="ECO:0000256" key="1">
    <source>
        <dbReference type="SAM" id="MobiDB-lite"/>
    </source>
</evidence>
<dbReference type="SUPFAM" id="SSF51735">
    <property type="entry name" value="NAD(P)-binding Rossmann-fold domains"/>
    <property type="match status" value="1"/>
</dbReference>
<dbReference type="PANTHER" id="PTHR48079">
    <property type="entry name" value="PROTEIN YEEZ"/>
    <property type="match status" value="1"/>
</dbReference>
<protein>
    <submittedName>
        <fullName evidence="3">Oxidoreductase</fullName>
    </submittedName>
</protein>
<accession>A0A9W6G6I3</accession>
<keyword evidence="4" id="KW-1185">Reference proteome</keyword>
<proteinExistence type="predicted"/>
<dbReference type="CDD" id="cd05262">
    <property type="entry name" value="SDR_a7"/>
    <property type="match status" value="1"/>
</dbReference>
<dbReference type="Proteomes" id="UP001144313">
    <property type="component" value="Unassembled WGS sequence"/>
</dbReference>
<dbReference type="RefSeq" id="WP_270116391.1">
    <property type="nucleotide sequence ID" value="NZ_BAAAOL010000002.1"/>
</dbReference>